<evidence type="ECO:0000313" key="7">
    <source>
        <dbReference type="EMBL" id="PSO05881.1"/>
    </source>
</evidence>
<dbReference type="Pfam" id="PF02653">
    <property type="entry name" value="BPD_transp_2"/>
    <property type="match status" value="1"/>
</dbReference>
<evidence type="ECO:0000256" key="3">
    <source>
        <dbReference type="ARBA" id="ARBA00022692"/>
    </source>
</evidence>
<accession>A0A2R6C4P8</accession>
<dbReference type="AlphaFoldDB" id="A0A2R6C4P8"/>
<dbReference type="PANTHER" id="PTHR30482">
    <property type="entry name" value="HIGH-AFFINITY BRANCHED-CHAIN AMINO ACID TRANSPORT SYSTEM PERMEASE"/>
    <property type="match status" value="1"/>
</dbReference>
<feature type="transmembrane region" description="Helical" evidence="6">
    <location>
        <begin position="192"/>
        <end position="211"/>
    </location>
</feature>
<name>A0A2R6C4P8_9ARCH</name>
<dbReference type="GO" id="GO:0015658">
    <property type="term" value="F:branched-chain amino acid transmembrane transporter activity"/>
    <property type="evidence" value="ECO:0007669"/>
    <property type="project" value="InterPro"/>
</dbReference>
<dbReference type="GO" id="GO:0005886">
    <property type="term" value="C:plasma membrane"/>
    <property type="evidence" value="ECO:0007669"/>
    <property type="project" value="UniProtKB-SubCell"/>
</dbReference>
<feature type="transmembrane region" description="Helical" evidence="6">
    <location>
        <begin position="74"/>
        <end position="92"/>
    </location>
</feature>
<gene>
    <name evidence="7" type="ORF">B9Q13_00380</name>
</gene>
<sequence>MFVVVIAVLLVLVEAVTQNQFYLGVFTLITMYAVLAMSWDILSGVTGYLNFGLAFPFGVGGYTAAYLWTAYKIAPVEAIALSGLSAVFFGFLIGAPSLRLKGHYFIMVTLLVPIATSEFLDFALVQDGSIFGVNAVVNNTSFVYNASVVIFALTGIALCAVAYSRLGLVLRSIKDDEVSAQALGIKTARYKLIAFSLSNLFSGMIGAVYVFSNGVASPTNFGLLFSALPVFMCALGGIGTIVGGVIGAFILEGAIDFLRISYIQDARLLISATLLVVILLFFPKGIWGYVRGESK</sequence>
<feature type="transmembrane region" description="Helical" evidence="6">
    <location>
        <begin position="272"/>
        <end position="290"/>
    </location>
</feature>
<dbReference type="EMBL" id="NEXO01000006">
    <property type="protein sequence ID" value="PSO05881.1"/>
    <property type="molecule type" value="Genomic_DNA"/>
</dbReference>
<keyword evidence="3 6" id="KW-0812">Transmembrane</keyword>
<evidence type="ECO:0000313" key="8">
    <source>
        <dbReference type="Proteomes" id="UP000241886"/>
    </source>
</evidence>
<keyword evidence="4 6" id="KW-1133">Transmembrane helix</keyword>
<evidence type="ECO:0008006" key="9">
    <source>
        <dbReference type="Google" id="ProtNLM"/>
    </source>
</evidence>
<dbReference type="InterPro" id="IPR001851">
    <property type="entry name" value="ABC_transp_permease"/>
</dbReference>
<feature type="transmembrane region" description="Helical" evidence="6">
    <location>
        <begin position="104"/>
        <end position="124"/>
    </location>
</feature>
<evidence type="ECO:0000256" key="1">
    <source>
        <dbReference type="ARBA" id="ARBA00004651"/>
    </source>
</evidence>
<protein>
    <recommendedName>
        <fullName evidence="9">Branched-chain amino acid ABC transporter permease</fullName>
    </recommendedName>
</protein>
<proteinExistence type="predicted"/>
<feature type="transmembrane region" description="Helical" evidence="6">
    <location>
        <begin position="223"/>
        <end position="251"/>
    </location>
</feature>
<feature type="transmembrane region" description="Helical" evidence="6">
    <location>
        <begin position="144"/>
        <end position="164"/>
    </location>
</feature>
<dbReference type="Proteomes" id="UP000241886">
    <property type="component" value="Unassembled WGS sequence"/>
</dbReference>
<dbReference type="CDD" id="cd06581">
    <property type="entry name" value="TM_PBP1_LivM_like"/>
    <property type="match status" value="1"/>
</dbReference>
<keyword evidence="5 6" id="KW-0472">Membrane</keyword>
<feature type="transmembrane region" description="Helical" evidence="6">
    <location>
        <begin position="25"/>
        <end position="42"/>
    </location>
</feature>
<dbReference type="PANTHER" id="PTHR30482:SF10">
    <property type="entry name" value="HIGH-AFFINITY BRANCHED-CHAIN AMINO ACID TRANSPORT PROTEIN BRAE"/>
    <property type="match status" value="1"/>
</dbReference>
<feature type="transmembrane region" description="Helical" evidence="6">
    <location>
        <begin position="49"/>
        <end position="68"/>
    </location>
</feature>
<organism evidence="7 8">
    <name type="scientific">Candidatus Marsarchaeota G2 archaeon ECH_B_SAG-G16</name>
    <dbReference type="NCBI Taxonomy" id="1978167"/>
    <lineage>
        <taxon>Archaea</taxon>
        <taxon>Candidatus Marsarchaeota</taxon>
        <taxon>Candidatus Marsarchaeota group 2</taxon>
    </lineage>
</organism>
<evidence type="ECO:0000256" key="6">
    <source>
        <dbReference type="SAM" id="Phobius"/>
    </source>
</evidence>
<evidence type="ECO:0000256" key="4">
    <source>
        <dbReference type="ARBA" id="ARBA00022989"/>
    </source>
</evidence>
<keyword evidence="2" id="KW-1003">Cell membrane</keyword>
<comment type="caution">
    <text evidence="7">The sequence shown here is derived from an EMBL/GenBank/DDBJ whole genome shotgun (WGS) entry which is preliminary data.</text>
</comment>
<reference evidence="7 8" key="1">
    <citation type="submission" date="2017-04" db="EMBL/GenBank/DDBJ databases">
        <title>Novel microbial lineages endemic to geothermal iron-oxide mats fill important gaps in the evolutionary history of Archaea.</title>
        <authorList>
            <person name="Jay Z.J."/>
            <person name="Beam J.P."/>
            <person name="Dlakic M."/>
            <person name="Rusch D.B."/>
            <person name="Kozubal M.A."/>
            <person name="Inskeep W.P."/>
        </authorList>
    </citation>
    <scope>NUCLEOTIDE SEQUENCE [LARGE SCALE GENOMIC DNA]</scope>
    <source>
        <strain evidence="7">ECH_B_SAG-G16</strain>
    </source>
</reference>
<dbReference type="InterPro" id="IPR043428">
    <property type="entry name" value="LivM-like"/>
</dbReference>
<comment type="subcellular location">
    <subcellularLocation>
        <location evidence="1">Cell membrane</location>
        <topology evidence="1">Multi-pass membrane protein</topology>
    </subcellularLocation>
</comment>
<evidence type="ECO:0000256" key="2">
    <source>
        <dbReference type="ARBA" id="ARBA00022475"/>
    </source>
</evidence>
<evidence type="ECO:0000256" key="5">
    <source>
        <dbReference type="ARBA" id="ARBA00023136"/>
    </source>
</evidence>